<dbReference type="Gene3D" id="1.10.357.10">
    <property type="entry name" value="Tetracycline Repressor, domain 2"/>
    <property type="match status" value="1"/>
</dbReference>
<gene>
    <name evidence="4" type="ORF">BJP25_14650</name>
</gene>
<feature type="domain" description="HTH tetR-type" evidence="3">
    <location>
        <begin position="11"/>
        <end position="71"/>
    </location>
</feature>
<dbReference type="SUPFAM" id="SSF48498">
    <property type="entry name" value="Tetracyclin repressor-like, C-terminal domain"/>
    <property type="match status" value="1"/>
</dbReference>
<evidence type="ECO:0000256" key="1">
    <source>
        <dbReference type="ARBA" id="ARBA00023125"/>
    </source>
</evidence>
<dbReference type="Pfam" id="PF00440">
    <property type="entry name" value="TetR_N"/>
    <property type="match status" value="1"/>
</dbReference>
<protein>
    <submittedName>
        <fullName evidence="4">TetR family transcriptional regulator</fullName>
    </submittedName>
</protein>
<dbReference type="InterPro" id="IPR036271">
    <property type="entry name" value="Tet_transcr_reg_TetR-rel_C_sf"/>
</dbReference>
<dbReference type="GO" id="GO:0000976">
    <property type="term" value="F:transcription cis-regulatory region binding"/>
    <property type="evidence" value="ECO:0007669"/>
    <property type="project" value="TreeGrafter"/>
</dbReference>
<sequence length="200" mass="21593">MPASSTDPRVARSRAVITAAAAEHFLRVGYLAANVDEIAAEARVSKRTIYNVVGGKEQLFRDVVAEVLGTAAAFAGAATRELADTPETLLDLAERLAAVVHAPRVLRLRRLLIAEAGRFPDLAREYYERGPGRVMTTLSAAFRDYHGRGLLAAPDPDLAAEHFAFLVLGASLDRALFTDEPPQPGRARAGAEAFLRAYRP</sequence>
<dbReference type="SUPFAM" id="SSF46689">
    <property type="entry name" value="Homeodomain-like"/>
    <property type="match status" value="1"/>
</dbReference>
<evidence type="ECO:0000256" key="2">
    <source>
        <dbReference type="PROSITE-ProRule" id="PRU00335"/>
    </source>
</evidence>
<dbReference type="PROSITE" id="PS50977">
    <property type="entry name" value="HTH_TETR_2"/>
    <property type="match status" value="1"/>
</dbReference>
<reference evidence="4 5" key="1">
    <citation type="submission" date="2016-10" db="EMBL/GenBank/DDBJ databases">
        <title>The Draft Genome Sequence of Actinokineospora bangkokensis 44EHWT reveals the biosynthetic pathway of antifungal compounds Thailandins with unusual extender unit butylmalonyl-CoA.</title>
        <authorList>
            <person name="Greule A."/>
            <person name="Intra B."/>
            <person name="Flemming S."/>
            <person name="Rommel M.G."/>
            <person name="Panbangred W."/>
            <person name="Bechthold A."/>
        </authorList>
    </citation>
    <scope>NUCLEOTIDE SEQUENCE [LARGE SCALE GENOMIC DNA]</scope>
    <source>
        <strain evidence="4 5">44EHW</strain>
    </source>
</reference>
<dbReference type="Pfam" id="PF14246">
    <property type="entry name" value="TetR_C_7"/>
    <property type="match status" value="1"/>
</dbReference>
<dbReference type="EMBL" id="MKQR01000009">
    <property type="protein sequence ID" value="OLR93536.1"/>
    <property type="molecule type" value="Genomic_DNA"/>
</dbReference>
<dbReference type="InterPro" id="IPR001647">
    <property type="entry name" value="HTH_TetR"/>
</dbReference>
<dbReference type="OrthoDB" id="7186128at2"/>
<evidence type="ECO:0000313" key="4">
    <source>
        <dbReference type="EMBL" id="OLR93536.1"/>
    </source>
</evidence>
<dbReference type="STRING" id="1193682.BJP25_14650"/>
<feature type="DNA-binding region" description="H-T-H motif" evidence="2">
    <location>
        <begin position="34"/>
        <end position="53"/>
    </location>
</feature>
<dbReference type="GO" id="GO:0003700">
    <property type="term" value="F:DNA-binding transcription factor activity"/>
    <property type="evidence" value="ECO:0007669"/>
    <property type="project" value="TreeGrafter"/>
</dbReference>
<comment type="caution">
    <text evidence="4">The sequence shown here is derived from an EMBL/GenBank/DDBJ whole genome shotgun (WGS) entry which is preliminary data.</text>
</comment>
<keyword evidence="1 2" id="KW-0238">DNA-binding</keyword>
<dbReference type="PANTHER" id="PTHR30055:SF146">
    <property type="entry name" value="HTH-TYPE TRANSCRIPTIONAL DUAL REGULATOR CECR"/>
    <property type="match status" value="1"/>
</dbReference>
<dbReference type="AlphaFoldDB" id="A0A1Q9LNA6"/>
<dbReference type="InterPro" id="IPR039536">
    <property type="entry name" value="TetR_C_Proteobacteria"/>
</dbReference>
<accession>A0A1Q9LNA6</accession>
<dbReference type="PANTHER" id="PTHR30055">
    <property type="entry name" value="HTH-TYPE TRANSCRIPTIONAL REGULATOR RUTR"/>
    <property type="match status" value="1"/>
</dbReference>
<name>A0A1Q9LNA6_9PSEU</name>
<keyword evidence="5" id="KW-1185">Reference proteome</keyword>
<dbReference type="Proteomes" id="UP000186040">
    <property type="component" value="Unassembled WGS sequence"/>
</dbReference>
<proteinExistence type="predicted"/>
<evidence type="ECO:0000259" key="3">
    <source>
        <dbReference type="PROSITE" id="PS50977"/>
    </source>
</evidence>
<dbReference type="InterPro" id="IPR050109">
    <property type="entry name" value="HTH-type_TetR-like_transc_reg"/>
</dbReference>
<dbReference type="InterPro" id="IPR009057">
    <property type="entry name" value="Homeodomain-like_sf"/>
</dbReference>
<organism evidence="4 5">
    <name type="scientific">Actinokineospora bangkokensis</name>
    <dbReference type="NCBI Taxonomy" id="1193682"/>
    <lineage>
        <taxon>Bacteria</taxon>
        <taxon>Bacillati</taxon>
        <taxon>Actinomycetota</taxon>
        <taxon>Actinomycetes</taxon>
        <taxon>Pseudonocardiales</taxon>
        <taxon>Pseudonocardiaceae</taxon>
        <taxon>Actinokineospora</taxon>
    </lineage>
</organism>
<evidence type="ECO:0000313" key="5">
    <source>
        <dbReference type="Proteomes" id="UP000186040"/>
    </source>
</evidence>
<dbReference type="RefSeq" id="WP_075974431.1">
    <property type="nucleotide sequence ID" value="NZ_MKQR01000009.1"/>
</dbReference>